<proteinExistence type="predicted"/>
<dbReference type="AlphaFoldDB" id="A0A1B6NSF9"/>
<protein>
    <submittedName>
        <fullName evidence="1">Uncharacterized protein</fullName>
    </submittedName>
</protein>
<name>A0A1B6NSF9_9ZZZZ</name>
<feature type="non-terminal residue" evidence="1">
    <location>
        <position position="1"/>
    </location>
</feature>
<organism evidence="1">
    <name type="scientific">marine sediment metagenome</name>
    <dbReference type="NCBI Taxonomy" id="412755"/>
    <lineage>
        <taxon>unclassified sequences</taxon>
        <taxon>metagenomes</taxon>
        <taxon>ecological metagenomes</taxon>
    </lineage>
</organism>
<accession>A0A1B6NSF9</accession>
<comment type="caution">
    <text evidence="1">The sequence shown here is derived from an EMBL/GenBank/DDBJ whole genome shotgun (WGS) entry which is preliminary data.</text>
</comment>
<sequence>GDTYYNAQWVLNNIGCTSVFTDKLESIES</sequence>
<dbReference type="EMBL" id="AYSL01001271">
    <property type="protein sequence ID" value="KTF06251.1"/>
    <property type="molecule type" value="Genomic_DNA"/>
</dbReference>
<gene>
    <name evidence="1" type="ORF">MGSAQ_002253</name>
</gene>
<reference evidence="1" key="1">
    <citation type="submission" date="2013-11" db="EMBL/GenBank/DDBJ databases">
        <title>Microbial diversity, functional groups and degradation webs in Northern and Southern Mediterranean and Red Sea marine crude oil polluted sites.</title>
        <authorList>
            <person name="Daffonchio D."/>
            <person name="Mapelli F."/>
            <person name="Ferrer M."/>
            <person name="Richter M."/>
            <person name="Cherif A."/>
            <person name="Malkawi H.I."/>
            <person name="Yakimov M.M."/>
            <person name="Abdel-Fattah Y.R."/>
            <person name="Blaghen M."/>
            <person name="Golyshin P.N."/>
            <person name="Kalogerakis N."/>
            <person name="Boon N."/>
            <person name="Magagnini M."/>
            <person name="Fava F."/>
        </authorList>
    </citation>
    <scope>NUCLEOTIDE SEQUENCE</scope>
</reference>
<evidence type="ECO:0000313" key="1">
    <source>
        <dbReference type="EMBL" id="KTF06251.1"/>
    </source>
</evidence>